<dbReference type="EMBL" id="JABCKI010001093">
    <property type="protein sequence ID" value="KAG5649369.1"/>
    <property type="molecule type" value="Genomic_DNA"/>
</dbReference>
<comment type="caution">
    <text evidence="1">The sequence shown here is derived from an EMBL/GenBank/DDBJ whole genome shotgun (WGS) entry which is preliminary data.</text>
</comment>
<evidence type="ECO:0000313" key="1">
    <source>
        <dbReference type="EMBL" id="KAG5649369.1"/>
    </source>
</evidence>
<dbReference type="Proteomes" id="UP000717328">
    <property type="component" value="Unassembled WGS sequence"/>
</dbReference>
<dbReference type="InterPro" id="IPR032675">
    <property type="entry name" value="LRR_dom_sf"/>
</dbReference>
<organism evidence="1 2">
    <name type="scientific">Sphagnurus paluster</name>
    <dbReference type="NCBI Taxonomy" id="117069"/>
    <lineage>
        <taxon>Eukaryota</taxon>
        <taxon>Fungi</taxon>
        <taxon>Dikarya</taxon>
        <taxon>Basidiomycota</taxon>
        <taxon>Agaricomycotina</taxon>
        <taxon>Agaricomycetes</taxon>
        <taxon>Agaricomycetidae</taxon>
        <taxon>Agaricales</taxon>
        <taxon>Tricholomatineae</taxon>
        <taxon>Lyophyllaceae</taxon>
        <taxon>Sphagnurus</taxon>
    </lineage>
</organism>
<dbReference type="SUPFAM" id="SSF52047">
    <property type="entry name" value="RNI-like"/>
    <property type="match status" value="1"/>
</dbReference>
<dbReference type="OrthoDB" id="3062612at2759"/>
<gene>
    <name evidence="1" type="ORF">H0H81_004260</name>
</gene>
<reference evidence="1" key="2">
    <citation type="submission" date="2021-10" db="EMBL/GenBank/DDBJ databases">
        <title>Phylogenomics reveals ancestral predisposition of the termite-cultivated fungus Termitomyces towards a domesticated lifestyle.</title>
        <authorList>
            <person name="Auxier B."/>
            <person name="Grum-Grzhimaylo A."/>
            <person name="Cardenas M.E."/>
            <person name="Lodge J.D."/>
            <person name="Laessoe T."/>
            <person name="Pedersen O."/>
            <person name="Smith M.E."/>
            <person name="Kuyper T.W."/>
            <person name="Franco-Molano E.A."/>
            <person name="Baroni T.J."/>
            <person name="Aanen D.K."/>
        </authorList>
    </citation>
    <scope>NUCLEOTIDE SEQUENCE</scope>
    <source>
        <strain evidence="1">D49</strain>
    </source>
</reference>
<evidence type="ECO:0008006" key="3">
    <source>
        <dbReference type="Google" id="ProtNLM"/>
    </source>
</evidence>
<name>A0A9P7GGV3_9AGAR</name>
<evidence type="ECO:0000313" key="2">
    <source>
        <dbReference type="Proteomes" id="UP000717328"/>
    </source>
</evidence>
<protein>
    <recommendedName>
        <fullName evidence="3">F-box domain-containing protein</fullName>
    </recommendedName>
</protein>
<sequence>MIHFHLRRGRDDSRFSQYDRIRPTESYYLGQPADQHRPRKPLKYLSQPESPTFQIINMATSASYEQMPPEILAAVFEVGILTWGIQFLPPLCLVCNTWNEIITTTPRLWGIIAIDRESNCQRLQSQISKAKSSPLSIFVRRTSQMHEPALRMLVQLSSNWIKADVPTSMLMRCRWSVMSATLETLRLSGSNSKLSTSFFDDAPFHQPPRLRSFTAAGIPESYISPFLSPFITYFDLSMRSENGMLGQHLARTLGYLAKIPHVSTLKVGKLYHATYDIPSGVEHPLHLAKLQTLEIDHVQYPSSILCELSAPSLQTLSIRGSPVLSWRYQHLHRPELVSLTPFLIAWSHSTFLPSHLHTLVLEDCLDVSDIPFLIRWLARLPGLVRLTLYDDAFGHAAAGNEDGDVLKALASPAGTTGPFVGDWLCPALMQLRIQWVDLEVKHIFPLATTRGGKTVLQEHQSHNPPVGRLRYIEAPLCPCGSPEDIKYLKELVDEGVCACLGCQFNVICELFLLPTLSFVLCGLHS</sequence>
<keyword evidence="2" id="KW-1185">Reference proteome</keyword>
<proteinExistence type="predicted"/>
<reference evidence="1" key="1">
    <citation type="submission" date="2021-02" db="EMBL/GenBank/DDBJ databases">
        <authorList>
            <person name="Nieuwenhuis M."/>
            <person name="Van De Peppel L.J.J."/>
        </authorList>
    </citation>
    <scope>NUCLEOTIDE SEQUENCE</scope>
    <source>
        <strain evidence="1">D49</strain>
    </source>
</reference>
<dbReference type="Gene3D" id="3.80.10.10">
    <property type="entry name" value="Ribonuclease Inhibitor"/>
    <property type="match status" value="1"/>
</dbReference>
<dbReference type="AlphaFoldDB" id="A0A9P7GGV3"/>
<accession>A0A9P7GGV3</accession>